<dbReference type="Proteomes" id="UP000032180">
    <property type="component" value="Chromosome 10"/>
</dbReference>
<reference evidence="2 3" key="1">
    <citation type="submission" date="2012-08" db="EMBL/GenBank/DDBJ databases">
        <title>Oryza genome evolution.</title>
        <authorList>
            <person name="Wing R.A."/>
        </authorList>
    </citation>
    <scope>NUCLEOTIDE SEQUENCE</scope>
</reference>
<accession>A0A0D9XL52</accession>
<reference evidence="2" key="3">
    <citation type="submission" date="2015-04" db="UniProtKB">
        <authorList>
            <consortium name="EnsemblPlants"/>
        </authorList>
    </citation>
    <scope>IDENTIFICATION</scope>
</reference>
<feature type="region of interest" description="Disordered" evidence="1">
    <location>
        <begin position="33"/>
        <end position="111"/>
    </location>
</feature>
<dbReference type="HOGENOM" id="CLU_2162040_0_0_1"/>
<reference evidence="3" key="2">
    <citation type="submission" date="2013-12" db="EMBL/GenBank/DDBJ databases">
        <authorList>
            <person name="Yu Y."/>
            <person name="Lee S."/>
            <person name="de Baynast K."/>
            <person name="Wissotski M."/>
            <person name="Liu L."/>
            <person name="Talag J."/>
            <person name="Goicoechea J."/>
            <person name="Angelova A."/>
            <person name="Jetty R."/>
            <person name="Kudrna D."/>
            <person name="Golser W."/>
            <person name="Rivera L."/>
            <person name="Zhang J."/>
            <person name="Wing R."/>
        </authorList>
    </citation>
    <scope>NUCLEOTIDE SEQUENCE</scope>
</reference>
<name>A0A0D9XL52_9ORYZ</name>
<sequence length="111" mass="11214">MSSSVSVASAVMVTATPPEDAATPPPALTWLAVSSSPPSPLLARMAPTRTRMPSRRMASSRSRATSASLSACHSPVARDMSASTSNAMAPTTALASNAAPPALDHNGEACH</sequence>
<evidence type="ECO:0000313" key="3">
    <source>
        <dbReference type="Proteomes" id="UP000032180"/>
    </source>
</evidence>
<organism evidence="2 3">
    <name type="scientific">Leersia perrieri</name>
    <dbReference type="NCBI Taxonomy" id="77586"/>
    <lineage>
        <taxon>Eukaryota</taxon>
        <taxon>Viridiplantae</taxon>
        <taxon>Streptophyta</taxon>
        <taxon>Embryophyta</taxon>
        <taxon>Tracheophyta</taxon>
        <taxon>Spermatophyta</taxon>
        <taxon>Magnoliopsida</taxon>
        <taxon>Liliopsida</taxon>
        <taxon>Poales</taxon>
        <taxon>Poaceae</taxon>
        <taxon>BOP clade</taxon>
        <taxon>Oryzoideae</taxon>
        <taxon>Oryzeae</taxon>
        <taxon>Oryzinae</taxon>
        <taxon>Leersia</taxon>
    </lineage>
</organism>
<feature type="compositionally biased region" description="Low complexity" evidence="1">
    <location>
        <begin position="44"/>
        <end position="71"/>
    </location>
</feature>
<dbReference type="EnsemblPlants" id="LPERR10G11050.1">
    <property type="protein sequence ID" value="LPERR10G11050.1"/>
    <property type="gene ID" value="LPERR10G11050"/>
</dbReference>
<keyword evidence="3" id="KW-1185">Reference proteome</keyword>
<evidence type="ECO:0000256" key="1">
    <source>
        <dbReference type="SAM" id="MobiDB-lite"/>
    </source>
</evidence>
<protein>
    <submittedName>
        <fullName evidence="2">Uncharacterized protein</fullName>
    </submittedName>
</protein>
<dbReference type="Gramene" id="LPERR10G11050.1">
    <property type="protein sequence ID" value="LPERR10G11050.1"/>
    <property type="gene ID" value="LPERR10G11050"/>
</dbReference>
<dbReference type="AlphaFoldDB" id="A0A0D9XL52"/>
<feature type="compositionally biased region" description="Polar residues" evidence="1">
    <location>
        <begin position="81"/>
        <end position="95"/>
    </location>
</feature>
<evidence type="ECO:0000313" key="2">
    <source>
        <dbReference type="EnsemblPlants" id="LPERR10G11050.1"/>
    </source>
</evidence>
<proteinExistence type="predicted"/>